<gene>
    <name evidence="2" type="ORF">PGQ11_007056</name>
</gene>
<reference evidence="2 3" key="1">
    <citation type="journal article" date="2024" name="IMA Fungus">
        <title>Apiospora arundinis, a panoply of carbohydrate-active enzymes and secondary metabolites.</title>
        <authorList>
            <person name="Sorensen T."/>
            <person name="Petersen C."/>
            <person name="Muurmann A.T."/>
            <person name="Christiansen J.V."/>
            <person name="Brundto M.L."/>
            <person name="Overgaard C.K."/>
            <person name="Boysen A.T."/>
            <person name="Wollenberg R.D."/>
            <person name="Larsen T.O."/>
            <person name="Sorensen J.L."/>
            <person name="Nielsen K.L."/>
            <person name="Sondergaard T.E."/>
        </authorList>
    </citation>
    <scope>NUCLEOTIDE SEQUENCE [LARGE SCALE GENOMIC DNA]</scope>
    <source>
        <strain evidence="2 3">AAU 773</strain>
    </source>
</reference>
<organism evidence="2 3">
    <name type="scientific">Apiospora arundinis</name>
    <dbReference type="NCBI Taxonomy" id="335852"/>
    <lineage>
        <taxon>Eukaryota</taxon>
        <taxon>Fungi</taxon>
        <taxon>Dikarya</taxon>
        <taxon>Ascomycota</taxon>
        <taxon>Pezizomycotina</taxon>
        <taxon>Sordariomycetes</taxon>
        <taxon>Xylariomycetidae</taxon>
        <taxon>Amphisphaeriales</taxon>
        <taxon>Apiosporaceae</taxon>
        <taxon>Apiospora</taxon>
    </lineage>
</organism>
<dbReference type="EMBL" id="JAPCWZ010000004">
    <property type="protein sequence ID" value="KAK8868478.1"/>
    <property type="molecule type" value="Genomic_DNA"/>
</dbReference>
<accession>A0ABR2IVH3</accession>
<proteinExistence type="predicted"/>
<name>A0ABR2IVH3_9PEZI</name>
<protein>
    <submittedName>
        <fullName evidence="2">Uncharacterized protein</fullName>
    </submittedName>
</protein>
<evidence type="ECO:0000313" key="2">
    <source>
        <dbReference type="EMBL" id="KAK8868478.1"/>
    </source>
</evidence>
<evidence type="ECO:0000313" key="3">
    <source>
        <dbReference type="Proteomes" id="UP001390339"/>
    </source>
</evidence>
<keyword evidence="3" id="KW-1185">Reference proteome</keyword>
<comment type="caution">
    <text evidence="2">The sequence shown here is derived from an EMBL/GenBank/DDBJ whole genome shotgun (WGS) entry which is preliminary data.</text>
</comment>
<keyword evidence="1" id="KW-0175">Coiled coil</keyword>
<dbReference type="Proteomes" id="UP001390339">
    <property type="component" value="Unassembled WGS sequence"/>
</dbReference>
<sequence length="468" mass="53024">MDPNPASPDPAGVDAADPNDKLRVAIERAENEINQVFQGQLERSEELKMLKTKLAKSKADQSEQEATIKTLEEALQRARRVFDNHVHDVDATEKAIKSTEDNVEDENRLMTLNEKLNRLRSQLPALDAQGERLQVGAPKRNLDFLNGLCESIRKRRRIEEYKDPDSHNQHYYWTRAAFLKANGLLSVYAPVSEKARKMTATVVGTLESLLSPMPLQIRHVFENLPPEMRIPANANDPAMHSIDDKQYHIFLGRLIEGIQALQDDVEFVAGNLPALILYGEKRSDMCKRLGNTYTWHELNSIIDFDVDNGSRLCDDRLRSSLSWVLMRPQDVPESVQWNISELVGNLSRYTVWTALLGRCLVEGYGRGGSEEDDEDMIAGLRIRDLATTIKKQFEAQTGVPPIVSVDGDFEPIRLESLRKEFSPLFLNSEDLDGIPTKVFDKLSAHFDQPVARIRGFLLGMLLPEDLHE</sequence>
<evidence type="ECO:0000256" key="1">
    <source>
        <dbReference type="SAM" id="Coils"/>
    </source>
</evidence>
<feature type="coiled-coil region" evidence="1">
    <location>
        <begin position="19"/>
        <end position="129"/>
    </location>
</feature>